<dbReference type="NCBIfam" id="TIGR00755">
    <property type="entry name" value="ksgA"/>
    <property type="match status" value="1"/>
</dbReference>
<sequence>MQKYGQHFLISENVIRQIVDAALLLKAAQLVEIGPGKGALTQRLIERGEQNFTAVEIDPKMVQYLRQTLPPQAKVQLKEADFLKTDLASLVTRPALFVSNLPYIDAADILDKVLSFPLFHAAVFMFQKEQAQRIRARAQEEGYGPLSVFSQLRARISPICKVGRGCFNPPPKVESMVLAFEKKSPWLVPLGDWQRFKKMVQAAFLHRRKTLANAWSLGGYEPQKIQHALQALSLAPSVRPEQVPPETYARLFALL</sequence>
<keyword evidence="6 7" id="KW-0694">RNA-binding</keyword>
<dbReference type="InterPro" id="IPR020598">
    <property type="entry name" value="rRNA_Ade_methylase_Trfase_N"/>
</dbReference>
<feature type="binding site" evidence="7 8">
    <location>
        <position position="100"/>
    </location>
    <ligand>
        <name>S-adenosyl-L-methionine</name>
        <dbReference type="ChEBI" id="CHEBI:59789"/>
    </ligand>
</feature>
<dbReference type="InterPro" id="IPR020596">
    <property type="entry name" value="rRNA_Ade_Mease_Trfase_CS"/>
</dbReference>
<dbReference type="InterPro" id="IPR011530">
    <property type="entry name" value="rRNA_adenine_dimethylase"/>
</dbReference>
<evidence type="ECO:0000313" key="10">
    <source>
        <dbReference type="EMBL" id="OUO57046.1"/>
    </source>
</evidence>
<comment type="caution">
    <text evidence="10">The sequence shown here is derived from an EMBL/GenBank/DDBJ whole genome shotgun (WGS) entry which is preliminary data.</text>
</comment>
<evidence type="ECO:0000256" key="3">
    <source>
        <dbReference type="ARBA" id="ARBA00022603"/>
    </source>
</evidence>
<evidence type="ECO:0000256" key="2">
    <source>
        <dbReference type="ARBA" id="ARBA00022552"/>
    </source>
</evidence>
<evidence type="ECO:0000256" key="8">
    <source>
        <dbReference type="PROSITE-ProRule" id="PRU01026"/>
    </source>
</evidence>
<dbReference type="Gene3D" id="1.10.8.100">
    <property type="entry name" value="Ribosomal RNA adenine dimethylase-like, domain 2"/>
    <property type="match status" value="1"/>
</dbReference>
<dbReference type="InterPro" id="IPR029063">
    <property type="entry name" value="SAM-dependent_MTases_sf"/>
</dbReference>
<dbReference type="GO" id="GO:0003723">
    <property type="term" value="F:RNA binding"/>
    <property type="evidence" value="ECO:0007669"/>
    <property type="project" value="UniProtKB-UniRule"/>
</dbReference>
<dbReference type="EMBL" id="NFJD01000002">
    <property type="protein sequence ID" value="OUO57046.1"/>
    <property type="molecule type" value="Genomic_DNA"/>
</dbReference>
<comment type="catalytic activity">
    <reaction evidence="7">
        <text>adenosine(1518)/adenosine(1519) in 16S rRNA + 4 S-adenosyl-L-methionine = N(6)-dimethyladenosine(1518)/N(6)-dimethyladenosine(1519) in 16S rRNA + 4 S-adenosyl-L-homocysteine + 4 H(+)</text>
        <dbReference type="Rhea" id="RHEA:19609"/>
        <dbReference type="Rhea" id="RHEA-COMP:10232"/>
        <dbReference type="Rhea" id="RHEA-COMP:10233"/>
        <dbReference type="ChEBI" id="CHEBI:15378"/>
        <dbReference type="ChEBI" id="CHEBI:57856"/>
        <dbReference type="ChEBI" id="CHEBI:59789"/>
        <dbReference type="ChEBI" id="CHEBI:74411"/>
        <dbReference type="ChEBI" id="CHEBI:74493"/>
        <dbReference type="EC" id="2.1.1.182"/>
    </reaction>
</comment>
<keyword evidence="1 7" id="KW-0963">Cytoplasm</keyword>
<dbReference type="EC" id="2.1.1.182" evidence="7"/>
<organism evidence="10 11">
    <name type="scientific">Candidatus Avelusimicrobium gallicola</name>
    <dbReference type="NCBI Taxonomy" id="2562704"/>
    <lineage>
        <taxon>Bacteria</taxon>
        <taxon>Pseudomonadati</taxon>
        <taxon>Elusimicrobiota</taxon>
        <taxon>Elusimicrobia</taxon>
        <taxon>Elusimicrobiales</taxon>
        <taxon>Elusimicrobiaceae</taxon>
        <taxon>Candidatus Avelusimicrobium</taxon>
    </lineage>
</organism>
<keyword evidence="3 7" id="KW-0489">Methyltransferase</keyword>
<dbReference type="Pfam" id="PF00398">
    <property type="entry name" value="RrnaAD"/>
    <property type="match status" value="1"/>
</dbReference>
<feature type="binding site" evidence="7 8">
    <location>
        <position position="56"/>
    </location>
    <ligand>
        <name>S-adenosyl-L-methionine</name>
        <dbReference type="ChEBI" id="CHEBI:59789"/>
    </ligand>
</feature>
<evidence type="ECO:0000256" key="7">
    <source>
        <dbReference type="HAMAP-Rule" id="MF_00607"/>
    </source>
</evidence>
<name>A0A1Y4DDD5_9BACT</name>
<reference evidence="11" key="1">
    <citation type="submission" date="2017-04" db="EMBL/GenBank/DDBJ databases">
        <title>Function of individual gut microbiota members based on whole genome sequencing of pure cultures obtained from chicken caecum.</title>
        <authorList>
            <person name="Medvecky M."/>
            <person name="Cejkova D."/>
            <person name="Polansky O."/>
            <person name="Karasova D."/>
            <person name="Kubasova T."/>
            <person name="Cizek A."/>
            <person name="Rychlik I."/>
        </authorList>
    </citation>
    <scope>NUCLEOTIDE SEQUENCE [LARGE SCALE GENOMIC DNA]</scope>
    <source>
        <strain evidence="11">An273</strain>
    </source>
</reference>
<comment type="function">
    <text evidence="7">Specifically dimethylates two adjacent adenosines (A1518 and A1519) in the loop of a conserved hairpin near the 3'-end of 16S rRNA in the 30S particle. May play a critical role in biogenesis of 30S subunits.</text>
</comment>
<evidence type="ECO:0000256" key="5">
    <source>
        <dbReference type="ARBA" id="ARBA00022691"/>
    </source>
</evidence>
<dbReference type="Gene3D" id="3.40.50.150">
    <property type="entry name" value="Vaccinia Virus protein VP39"/>
    <property type="match status" value="1"/>
</dbReference>
<feature type="domain" description="Ribosomal RNA adenine methylase transferase N-terminal" evidence="9">
    <location>
        <begin position="14"/>
        <end position="184"/>
    </location>
</feature>
<dbReference type="PROSITE" id="PS01131">
    <property type="entry name" value="RRNA_A_DIMETH"/>
    <property type="match status" value="1"/>
</dbReference>
<evidence type="ECO:0000256" key="6">
    <source>
        <dbReference type="ARBA" id="ARBA00022884"/>
    </source>
</evidence>
<evidence type="ECO:0000313" key="11">
    <source>
        <dbReference type="Proteomes" id="UP000196368"/>
    </source>
</evidence>
<gene>
    <name evidence="7" type="primary">rsmA</name>
    <name evidence="7" type="synonym">ksgA</name>
    <name evidence="10" type="ORF">B5F75_04150</name>
</gene>
<keyword evidence="2 7" id="KW-0698">rRNA processing</keyword>
<feature type="binding site" evidence="7 8">
    <location>
        <position position="9"/>
    </location>
    <ligand>
        <name>S-adenosyl-L-methionine</name>
        <dbReference type="ChEBI" id="CHEBI:59789"/>
    </ligand>
</feature>
<dbReference type="PANTHER" id="PTHR11727">
    <property type="entry name" value="DIMETHYLADENOSINE TRANSFERASE"/>
    <property type="match status" value="1"/>
</dbReference>
<dbReference type="GO" id="GO:0005829">
    <property type="term" value="C:cytosol"/>
    <property type="evidence" value="ECO:0007669"/>
    <property type="project" value="TreeGrafter"/>
</dbReference>
<dbReference type="Proteomes" id="UP000196368">
    <property type="component" value="Unassembled WGS sequence"/>
</dbReference>
<dbReference type="GO" id="GO:0052908">
    <property type="term" value="F:16S rRNA (adenine(1518)-N(6)/adenine(1519)-N(6))-dimethyltransferase activity"/>
    <property type="evidence" value="ECO:0007669"/>
    <property type="project" value="UniProtKB-EC"/>
</dbReference>
<keyword evidence="11" id="KW-1185">Reference proteome</keyword>
<dbReference type="SUPFAM" id="SSF53335">
    <property type="entry name" value="S-adenosyl-L-methionine-dependent methyltransferases"/>
    <property type="match status" value="1"/>
</dbReference>
<dbReference type="HAMAP" id="MF_00607">
    <property type="entry name" value="16SrRNA_methyltr_A"/>
    <property type="match status" value="1"/>
</dbReference>
<dbReference type="InterPro" id="IPR023165">
    <property type="entry name" value="rRNA_Ade_diMease-like_C"/>
</dbReference>
<dbReference type="OrthoDB" id="9814755at2"/>
<protein>
    <recommendedName>
        <fullName evidence="7">Ribosomal RNA small subunit methyltransferase A</fullName>
        <ecNumber evidence="7">2.1.1.182</ecNumber>
    </recommendedName>
    <alternativeName>
        <fullName evidence="7">16S rRNA (adenine(1518)-N(6)/adenine(1519)-N(6))-dimethyltransferase</fullName>
    </alternativeName>
    <alternativeName>
        <fullName evidence="7">16S rRNA dimethyladenosine transferase</fullName>
    </alternativeName>
    <alternativeName>
        <fullName evidence="7">16S rRNA dimethylase</fullName>
    </alternativeName>
    <alternativeName>
        <fullName evidence="7">S-adenosylmethionine-6-N', N'-adenosyl(rRNA) dimethyltransferase</fullName>
    </alternativeName>
</protein>
<keyword evidence="4 7" id="KW-0808">Transferase</keyword>
<dbReference type="InterPro" id="IPR001737">
    <property type="entry name" value="KsgA/Erm"/>
</dbReference>
<dbReference type="PANTHER" id="PTHR11727:SF7">
    <property type="entry name" value="DIMETHYLADENOSINE TRANSFERASE-RELATED"/>
    <property type="match status" value="1"/>
</dbReference>
<feature type="binding site" evidence="7 8">
    <location>
        <position position="34"/>
    </location>
    <ligand>
        <name>S-adenosyl-L-methionine</name>
        <dbReference type="ChEBI" id="CHEBI:59789"/>
    </ligand>
</feature>
<keyword evidence="5 7" id="KW-0949">S-adenosyl-L-methionine</keyword>
<dbReference type="CDD" id="cd02440">
    <property type="entry name" value="AdoMet_MTases"/>
    <property type="match status" value="1"/>
</dbReference>
<comment type="similarity">
    <text evidence="7">Belongs to the class I-like SAM-binding methyltransferase superfamily. rRNA adenine N(6)-methyltransferase family. RsmA subfamily.</text>
</comment>
<dbReference type="AlphaFoldDB" id="A0A1Y4DDD5"/>
<accession>A0A1Y4DDD5</accession>
<feature type="binding site" evidence="7 8">
    <location>
        <position position="7"/>
    </location>
    <ligand>
        <name>S-adenosyl-L-methionine</name>
        <dbReference type="ChEBI" id="CHEBI:59789"/>
    </ligand>
</feature>
<proteinExistence type="inferred from homology"/>
<evidence type="ECO:0000256" key="4">
    <source>
        <dbReference type="ARBA" id="ARBA00022679"/>
    </source>
</evidence>
<evidence type="ECO:0000256" key="1">
    <source>
        <dbReference type="ARBA" id="ARBA00022490"/>
    </source>
</evidence>
<comment type="subcellular location">
    <subcellularLocation>
        <location evidence="7">Cytoplasm</location>
    </subcellularLocation>
</comment>
<feature type="binding site" evidence="7 8">
    <location>
        <position position="81"/>
    </location>
    <ligand>
        <name>S-adenosyl-L-methionine</name>
        <dbReference type="ChEBI" id="CHEBI:59789"/>
    </ligand>
</feature>
<evidence type="ECO:0000259" key="9">
    <source>
        <dbReference type="SMART" id="SM00650"/>
    </source>
</evidence>
<dbReference type="PROSITE" id="PS51689">
    <property type="entry name" value="SAM_RNA_A_N6_MT"/>
    <property type="match status" value="1"/>
</dbReference>
<dbReference type="SMART" id="SM00650">
    <property type="entry name" value="rADc"/>
    <property type="match status" value="1"/>
</dbReference>
<dbReference type="RefSeq" id="WP_087288236.1">
    <property type="nucleotide sequence ID" value="NZ_NFJD01000002.1"/>
</dbReference>